<evidence type="ECO:0000259" key="13">
    <source>
        <dbReference type="Pfam" id="PF00117"/>
    </source>
</evidence>
<reference evidence="15" key="1">
    <citation type="journal article" date="2015" name="Proc. Natl. Acad. Sci. U.S.A.">
        <title>Networks of energetic and metabolic interactions define dynamics in microbial communities.</title>
        <authorList>
            <person name="Embree M."/>
            <person name="Liu J.K."/>
            <person name="Al-Bassam M.M."/>
            <person name="Zengler K."/>
        </authorList>
    </citation>
    <scope>NUCLEOTIDE SEQUENCE</scope>
</reference>
<evidence type="ECO:0000256" key="11">
    <source>
        <dbReference type="ARBA" id="ARBA00047781"/>
    </source>
</evidence>
<dbReference type="EMBL" id="LNQE01001406">
    <property type="protein sequence ID" value="KUG18019.1"/>
    <property type="molecule type" value="Genomic_DNA"/>
</dbReference>
<organism evidence="15">
    <name type="scientific">hydrocarbon metagenome</name>
    <dbReference type="NCBI Taxonomy" id="938273"/>
    <lineage>
        <taxon>unclassified sequences</taxon>
        <taxon>metagenomes</taxon>
        <taxon>ecological metagenomes</taxon>
    </lineage>
</organism>
<evidence type="ECO:0000259" key="14">
    <source>
        <dbReference type="Pfam" id="PF06418"/>
    </source>
</evidence>
<dbReference type="PANTHER" id="PTHR11550">
    <property type="entry name" value="CTP SYNTHASE"/>
    <property type="match status" value="1"/>
</dbReference>
<evidence type="ECO:0000256" key="1">
    <source>
        <dbReference type="ARBA" id="ARBA00005171"/>
    </source>
</evidence>
<dbReference type="FunFam" id="3.40.50.880:FF:000002">
    <property type="entry name" value="CTP synthase"/>
    <property type="match status" value="1"/>
</dbReference>
<dbReference type="Pfam" id="PF00117">
    <property type="entry name" value="GATase"/>
    <property type="match status" value="1"/>
</dbReference>
<dbReference type="FunFam" id="3.40.50.300:FF:000009">
    <property type="entry name" value="CTP synthase"/>
    <property type="match status" value="1"/>
</dbReference>
<dbReference type="InterPro" id="IPR017926">
    <property type="entry name" value="GATASE"/>
</dbReference>
<dbReference type="UniPathway" id="UPA00159">
    <property type="reaction ID" value="UER00277"/>
</dbReference>
<protein>
    <recommendedName>
        <fullName evidence="12">CTP synthase</fullName>
        <ecNumber evidence="3">6.3.4.2</ecNumber>
    </recommendedName>
</protein>
<feature type="domain" description="Glutamine amidotransferase" evidence="13">
    <location>
        <begin position="307"/>
        <end position="526"/>
    </location>
</feature>
<evidence type="ECO:0000256" key="12">
    <source>
        <dbReference type="ARBA" id="ARBA00070745"/>
    </source>
</evidence>
<keyword evidence="4 15" id="KW-0436">Ligase</keyword>
<dbReference type="GO" id="GO:0044210">
    <property type="term" value="P:'de novo' CTP biosynthetic process"/>
    <property type="evidence" value="ECO:0007669"/>
    <property type="project" value="UniProtKB-UniPathway"/>
</dbReference>
<dbReference type="AlphaFoldDB" id="A0A0W8FCC0"/>
<evidence type="ECO:0000313" key="15">
    <source>
        <dbReference type="EMBL" id="KUG18019.1"/>
    </source>
</evidence>
<evidence type="ECO:0000256" key="7">
    <source>
        <dbReference type="ARBA" id="ARBA00022840"/>
    </source>
</evidence>
<name>A0A0W8FCC0_9ZZZZ</name>
<dbReference type="HAMAP" id="MF_01227">
    <property type="entry name" value="PyrG"/>
    <property type="match status" value="1"/>
</dbReference>
<dbReference type="GO" id="GO:0097268">
    <property type="term" value="C:cytoophidium"/>
    <property type="evidence" value="ECO:0007669"/>
    <property type="project" value="UniProtKB-ARBA"/>
</dbReference>
<evidence type="ECO:0000256" key="4">
    <source>
        <dbReference type="ARBA" id="ARBA00022598"/>
    </source>
</evidence>
<dbReference type="GO" id="GO:0005524">
    <property type="term" value="F:ATP binding"/>
    <property type="evidence" value="ECO:0007669"/>
    <property type="project" value="UniProtKB-KW"/>
</dbReference>
<dbReference type="NCBIfam" id="NF003792">
    <property type="entry name" value="PRK05380.1"/>
    <property type="match status" value="1"/>
</dbReference>
<dbReference type="GO" id="GO:0003883">
    <property type="term" value="F:CTP synthase activity"/>
    <property type="evidence" value="ECO:0007669"/>
    <property type="project" value="UniProtKB-EC"/>
</dbReference>
<feature type="domain" description="CTP synthase N-terminal" evidence="14">
    <location>
        <begin position="2"/>
        <end position="264"/>
    </location>
</feature>
<proteinExistence type="inferred from homology"/>
<dbReference type="PROSITE" id="PS51273">
    <property type="entry name" value="GATASE_TYPE_1"/>
    <property type="match status" value="1"/>
</dbReference>
<gene>
    <name evidence="15" type="ORF">ASZ90_012283</name>
</gene>
<dbReference type="Pfam" id="PF06418">
    <property type="entry name" value="CTP_synth_N"/>
    <property type="match status" value="1"/>
</dbReference>
<comment type="catalytic activity">
    <reaction evidence="11">
        <text>UTP + L-glutamine + ATP + H2O = CTP + L-glutamate + ADP + phosphate + 2 H(+)</text>
        <dbReference type="Rhea" id="RHEA:26426"/>
        <dbReference type="ChEBI" id="CHEBI:15377"/>
        <dbReference type="ChEBI" id="CHEBI:15378"/>
        <dbReference type="ChEBI" id="CHEBI:29985"/>
        <dbReference type="ChEBI" id="CHEBI:30616"/>
        <dbReference type="ChEBI" id="CHEBI:37563"/>
        <dbReference type="ChEBI" id="CHEBI:43474"/>
        <dbReference type="ChEBI" id="CHEBI:46398"/>
        <dbReference type="ChEBI" id="CHEBI:58359"/>
        <dbReference type="ChEBI" id="CHEBI:456216"/>
        <dbReference type="EC" id="6.3.4.2"/>
    </reaction>
</comment>
<dbReference type="InterPro" id="IPR004468">
    <property type="entry name" value="CTP_synthase"/>
</dbReference>
<dbReference type="SUPFAM" id="SSF52317">
    <property type="entry name" value="Class I glutamine amidotransferase-like"/>
    <property type="match status" value="1"/>
</dbReference>
<dbReference type="Gene3D" id="3.40.50.300">
    <property type="entry name" value="P-loop containing nucleotide triphosphate hydrolases"/>
    <property type="match status" value="1"/>
</dbReference>
<evidence type="ECO:0000256" key="8">
    <source>
        <dbReference type="ARBA" id="ARBA00022842"/>
    </source>
</evidence>
<evidence type="ECO:0000256" key="9">
    <source>
        <dbReference type="ARBA" id="ARBA00022962"/>
    </source>
</evidence>
<evidence type="ECO:0000256" key="5">
    <source>
        <dbReference type="ARBA" id="ARBA00022723"/>
    </source>
</evidence>
<keyword evidence="10" id="KW-0665">Pyrimidine biosynthesis</keyword>
<dbReference type="EC" id="6.3.4.2" evidence="3"/>
<dbReference type="CDD" id="cd01746">
    <property type="entry name" value="GATase1_CTP_Synthase"/>
    <property type="match status" value="1"/>
</dbReference>
<keyword evidence="7" id="KW-0067">ATP-binding</keyword>
<comment type="caution">
    <text evidence="15">The sequence shown here is derived from an EMBL/GenBank/DDBJ whole genome shotgun (WGS) entry which is preliminary data.</text>
</comment>
<dbReference type="GO" id="GO:0042802">
    <property type="term" value="F:identical protein binding"/>
    <property type="evidence" value="ECO:0007669"/>
    <property type="project" value="TreeGrafter"/>
</dbReference>
<keyword evidence="9" id="KW-0315">Glutamine amidotransferase</keyword>
<dbReference type="GO" id="GO:0019856">
    <property type="term" value="P:pyrimidine nucleobase biosynthetic process"/>
    <property type="evidence" value="ECO:0007669"/>
    <property type="project" value="TreeGrafter"/>
</dbReference>
<evidence type="ECO:0000256" key="6">
    <source>
        <dbReference type="ARBA" id="ARBA00022741"/>
    </source>
</evidence>
<dbReference type="InterPro" id="IPR033828">
    <property type="entry name" value="GATase1_CTP_Synthase"/>
</dbReference>
<dbReference type="Gene3D" id="3.40.50.880">
    <property type="match status" value="1"/>
</dbReference>
<keyword evidence="8" id="KW-0460">Magnesium</keyword>
<evidence type="ECO:0000256" key="2">
    <source>
        <dbReference type="ARBA" id="ARBA00007533"/>
    </source>
</evidence>
<comment type="pathway">
    <text evidence="1">Pyrimidine metabolism; CTP biosynthesis via de novo pathway; CTP from UDP: step 2/2.</text>
</comment>
<comment type="similarity">
    <text evidence="2">Belongs to the CTP synthase family.</text>
</comment>
<evidence type="ECO:0000256" key="10">
    <source>
        <dbReference type="ARBA" id="ARBA00022975"/>
    </source>
</evidence>
<dbReference type="NCBIfam" id="TIGR00337">
    <property type="entry name" value="PyrG"/>
    <property type="match status" value="1"/>
</dbReference>
<sequence>MRYIVVTGGVMSGLGKGITAASIGRLLMNRGYKVTAIKIDPYINIDAGLMSPFQHGEVYVLKDGGEVDLDLGNYERFLDVELTRDHNITTGKVYSTVIEKERRGEYLGKTVQIIPHITEEIKKRIRQVSRDGGCEICLVEVGGTVGDIESMPFLEAMRQLKYEESGNIFFVHVTLAPSTTDGEQKTKPTQHSVKVMRELGLQPDMIVVRCENPLLPETKHKIAQFCDVPAEAVISAHNSDDIYKVPLQMEAEGIAKYIMKEMRLFPLEEKKDWDQFVAKMEEVSGSVKVAIVGKYTVGQQCADPMEDAYLSIRESLKHAGIEAGVRPEIVWIDAEDLEHGSSDLILREADGILVPGGFGSRGTEGKIKAVQYAREMKVPYLGICFGMQLAVIEYARNVCGLEGAGSTEFGETPHPVIAILPEQEKIRQMGATMRLGNYPAHLLEGSLAHQIYGKTNIVERHRHRYEVNPAYIKPIEEKGMIFSGRNGDLMEICEIPEHPFFFGSQFHPEMKSRPGKPSPPFLAFVEAMKERKAK</sequence>
<dbReference type="PANTHER" id="PTHR11550:SF0">
    <property type="entry name" value="CTP SYNTHASE-RELATED"/>
    <property type="match status" value="1"/>
</dbReference>
<dbReference type="GO" id="GO:0046872">
    <property type="term" value="F:metal ion binding"/>
    <property type="evidence" value="ECO:0007669"/>
    <property type="project" value="UniProtKB-KW"/>
</dbReference>
<accession>A0A0W8FCC0</accession>
<dbReference type="CDD" id="cd03113">
    <property type="entry name" value="CTPS_N"/>
    <property type="match status" value="1"/>
</dbReference>
<dbReference type="InterPro" id="IPR017456">
    <property type="entry name" value="CTP_synthase_N"/>
</dbReference>
<evidence type="ECO:0000256" key="3">
    <source>
        <dbReference type="ARBA" id="ARBA00012291"/>
    </source>
</evidence>
<keyword evidence="6" id="KW-0547">Nucleotide-binding</keyword>
<dbReference type="SUPFAM" id="SSF52540">
    <property type="entry name" value="P-loop containing nucleoside triphosphate hydrolases"/>
    <property type="match status" value="1"/>
</dbReference>
<dbReference type="InterPro" id="IPR027417">
    <property type="entry name" value="P-loop_NTPase"/>
</dbReference>
<dbReference type="InterPro" id="IPR029062">
    <property type="entry name" value="Class_I_gatase-like"/>
</dbReference>
<keyword evidence="5" id="KW-0479">Metal-binding</keyword>